<organism evidence="1">
    <name type="scientific">Dichomitus squalens</name>
    <dbReference type="NCBI Taxonomy" id="114155"/>
    <lineage>
        <taxon>Eukaryota</taxon>
        <taxon>Fungi</taxon>
        <taxon>Dikarya</taxon>
        <taxon>Basidiomycota</taxon>
        <taxon>Agaricomycotina</taxon>
        <taxon>Agaricomycetes</taxon>
        <taxon>Polyporales</taxon>
        <taxon>Polyporaceae</taxon>
        <taxon>Dichomitus</taxon>
    </lineage>
</organism>
<accession>A0A4Q9N2D5</accession>
<dbReference type="SUPFAM" id="SSF53098">
    <property type="entry name" value="Ribonuclease H-like"/>
    <property type="match status" value="1"/>
</dbReference>
<dbReference type="Pfam" id="PF00075">
    <property type="entry name" value="RNase_H"/>
    <property type="match status" value="1"/>
</dbReference>
<dbReference type="Proteomes" id="UP000292957">
    <property type="component" value="Unassembled WGS sequence"/>
</dbReference>
<dbReference type="AlphaFoldDB" id="A0A4Q9N2D5"/>
<dbReference type="PROSITE" id="PS50879">
    <property type="entry name" value="RNASE_H_1"/>
    <property type="match status" value="1"/>
</dbReference>
<proteinExistence type="predicted"/>
<sequence>MVATWLATRRADPSAKLLEITDSKTVMGGALEWKQRHEDQGYILQKNAHLERAIVAALRNRKARTAFKWVKGHRGHPLNEMADKLAGEASSKPTPDELTVEIPSRLMLSGAKLSCMTQKLAYRAIRSLKERNLCKRRRTETNLANVASGVKATFGVSVPSAAIWKAARSRHITFAARYFIWMAIHDGYMIGDKWLRPNMTDEQRERAICRRCENLESMDHVLFRCEAVGQSQVWALFEELWRNTRIPWRHPEWGALGAGCAVFKTEKGKRQAEKEALWTILCSESLHLIWKLRCERVIQREGADFSEREVRNRWYAAIEQRLQLDRRTAALAKGKKDINPDLIERIWYPVVEGGRGLSHDWVVNSGVLVGIKRGR</sequence>
<dbReference type="InterPro" id="IPR012337">
    <property type="entry name" value="RNaseH-like_sf"/>
</dbReference>
<dbReference type="EMBL" id="ML143389">
    <property type="protein sequence ID" value="TBU34077.1"/>
    <property type="molecule type" value="Genomic_DNA"/>
</dbReference>
<dbReference type="InterPro" id="IPR036397">
    <property type="entry name" value="RNaseH_sf"/>
</dbReference>
<protein>
    <submittedName>
        <fullName evidence="1">Uncharacterized protein</fullName>
    </submittedName>
</protein>
<gene>
    <name evidence="1" type="ORF">BD311DRAFT_711008</name>
</gene>
<dbReference type="GO" id="GO:0004523">
    <property type="term" value="F:RNA-DNA hybrid ribonuclease activity"/>
    <property type="evidence" value="ECO:0007669"/>
    <property type="project" value="InterPro"/>
</dbReference>
<name>A0A4Q9N2D5_9APHY</name>
<reference evidence="1" key="1">
    <citation type="submission" date="2019-01" db="EMBL/GenBank/DDBJ databases">
        <title>Draft genome sequences of three monokaryotic isolates of the white-rot basidiomycete fungus Dichomitus squalens.</title>
        <authorList>
            <consortium name="DOE Joint Genome Institute"/>
            <person name="Lopez S.C."/>
            <person name="Andreopoulos B."/>
            <person name="Pangilinan J."/>
            <person name="Lipzen A."/>
            <person name="Riley R."/>
            <person name="Ahrendt S."/>
            <person name="Ng V."/>
            <person name="Barry K."/>
            <person name="Daum C."/>
            <person name="Grigoriev I.V."/>
            <person name="Hilden K.S."/>
            <person name="Makela M.R."/>
            <person name="de Vries R.P."/>
        </authorList>
    </citation>
    <scope>NUCLEOTIDE SEQUENCE [LARGE SCALE GENOMIC DNA]</scope>
    <source>
        <strain evidence="1">OM18370.1</strain>
    </source>
</reference>
<dbReference type="InterPro" id="IPR002156">
    <property type="entry name" value="RNaseH_domain"/>
</dbReference>
<evidence type="ECO:0000313" key="1">
    <source>
        <dbReference type="EMBL" id="TBU34077.1"/>
    </source>
</evidence>
<dbReference type="Gene3D" id="3.30.420.10">
    <property type="entry name" value="Ribonuclease H-like superfamily/Ribonuclease H"/>
    <property type="match status" value="1"/>
</dbReference>
<dbReference type="OrthoDB" id="2752996at2759"/>
<dbReference type="GO" id="GO:0003676">
    <property type="term" value="F:nucleic acid binding"/>
    <property type="evidence" value="ECO:0007669"/>
    <property type="project" value="InterPro"/>
</dbReference>